<reference evidence="1" key="1">
    <citation type="submission" date="2018-05" db="EMBL/GenBank/DDBJ databases">
        <authorList>
            <person name="Lanie J.A."/>
            <person name="Ng W.-L."/>
            <person name="Kazmierczak K.M."/>
            <person name="Andrzejewski T.M."/>
            <person name="Davidsen T.M."/>
            <person name="Wayne K.J."/>
            <person name="Tettelin H."/>
            <person name="Glass J.I."/>
            <person name="Rusch D."/>
            <person name="Podicherti R."/>
            <person name="Tsui H.-C.T."/>
            <person name="Winkler M.E."/>
        </authorList>
    </citation>
    <scope>NUCLEOTIDE SEQUENCE</scope>
</reference>
<evidence type="ECO:0000313" key="1">
    <source>
        <dbReference type="EMBL" id="SVB47947.1"/>
    </source>
</evidence>
<gene>
    <name evidence="1" type="ORF">METZ01_LOCUS200801</name>
</gene>
<accession>A0A382EDJ2</accession>
<name>A0A382EDJ2_9ZZZZ</name>
<dbReference type="EMBL" id="UINC01043633">
    <property type="protein sequence ID" value="SVB47947.1"/>
    <property type="molecule type" value="Genomic_DNA"/>
</dbReference>
<proteinExistence type="predicted"/>
<organism evidence="1">
    <name type="scientific">marine metagenome</name>
    <dbReference type="NCBI Taxonomy" id="408172"/>
    <lineage>
        <taxon>unclassified sequences</taxon>
        <taxon>metagenomes</taxon>
        <taxon>ecological metagenomes</taxon>
    </lineage>
</organism>
<sequence length="44" mass="5080">MMLIGENRLLALRQKSIRYYVAGVLEEIGIPEALKAVEEYQSRQ</sequence>
<protein>
    <submittedName>
        <fullName evidence="1">Uncharacterized protein</fullName>
    </submittedName>
</protein>
<dbReference type="AlphaFoldDB" id="A0A382EDJ2"/>